<evidence type="ECO:0000313" key="3">
    <source>
        <dbReference type="EMBL" id="RNA66764.1"/>
    </source>
</evidence>
<comment type="caution">
    <text evidence="3">The sequence shown here is derived from an EMBL/GenBank/DDBJ whole genome shotgun (WGS) entry which is preliminary data.</text>
</comment>
<dbReference type="PANTHER" id="PTHR43318:SF2">
    <property type="entry name" value="UDP-N-ACETYLGLUCOSAMINE 4,6-DEHYDRATASE (INVERTING)"/>
    <property type="match status" value="1"/>
</dbReference>
<dbReference type="Proteomes" id="UP000278746">
    <property type="component" value="Unassembled WGS sequence"/>
</dbReference>
<dbReference type="CDD" id="cd05237">
    <property type="entry name" value="UDP_invert_4-6DH_SDR_e"/>
    <property type="match status" value="1"/>
</dbReference>
<protein>
    <submittedName>
        <fullName evidence="3">Polysaccharide biosynthesis protein</fullName>
    </submittedName>
</protein>
<reference evidence="3 4" key="1">
    <citation type="submission" date="2018-10" db="EMBL/GenBank/DDBJ databases">
        <title>Bacillus Keqinensis sp. nov., a moderately halophilic bacterium isolated from a saline-alkaline lake.</title>
        <authorList>
            <person name="Wang H."/>
        </authorList>
    </citation>
    <scope>NUCLEOTIDE SEQUENCE [LARGE SCALE GENOMIC DNA]</scope>
    <source>
        <strain evidence="3 4">KQ-3</strain>
    </source>
</reference>
<gene>
    <name evidence="3" type="ORF">EBO34_16250</name>
</gene>
<dbReference type="InterPro" id="IPR036291">
    <property type="entry name" value="NAD(P)-bd_dom_sf"/>
</dbReference>
<dbReference type="RefSeq" id="WP_122900534.1">
    <property type="nucleotide sequence ID" value="NZ_RHIB01000003.1"/>
</dbReference>
<evidence type="ECO:0000313" key="4">
    <source>
        <dbReference type="Proteomes" id="UP000278746"/>
    </source>
</evidence>
<dbReference type="AlphaFoldDB" id="A0A3M7TNE6"/>
<dbReference type="Pfam" id="PF02719">
    <property type="entry name" value="Polysacc_synt_2"/>
    <property type="match status" value="1"/>
</dbReference>
<dbReference type="SUPFAM" id="SSF51735">
    <property type="entry name" value="NAD(P)-binding Rossmann-fold domains"/>
    <property type="match status" value="1"/>
</dbReference>
<accession>A0A3M7TNE6</accession>
<dbReference type="EMBL" id="RHIB01000003">
    <property type="protein sequence ID" value="RNA66764.1"/>
    <property type="molecule type" value="Genomic_DNA"/>
</dbReference>
<dbReference type="PANTHER" id="PTHR43318">
    <property type="entry name" value="UDP-N-ACETYLGLUCOSAMINE 4,6-DEHYDRATASE"/>
    <property type="match status" value="1"/>
</dbReference>
<name>A0A3M7TNE6_9BACI</name>
<keyword evidence="4" id="KW-1185">Reference proteome</keyword>
<comment type="similarity">
    <text evidence="1">Belongs to the polysaccharide synthase family.</text>
</comment>
<organism evidence="3 4">
    <name type="scientific">Alteribacter keqinensis</name>
    <dbReference type="NCBI Taxonomy" id="2483800"/>
    <lineage>
        <taxon>Bacteria</taxon>
        <taxon>Bacillati</taxon>
        <taxon>Bacillota</taxon>
        <taxon>Bacilli</taxon>
        <taxon>Bacillales</taxon>
        <taxon>Bacillaceae</taxon>
        <taxon>Alteribacter</taxon>
    </lineage>
</organism>
<dbReference type="OrthoDB" id="9803111at2"/>
<feature type="domain" description="Polysaccharide biosynthesis protein CapD-like" evidence="2">
    <location>
        <begin position="16"/>
        <end position="295"/>
    </location>
</feature>
<dbReference type="InterPro" id="IPR051203">
    <property type="entry name" value="Polysaccharide_Synthase-Rel"/>
</dbReference>
<evidence type="ECO:0000259" key="2">
    <source>
        <dbReference type="Pfam" id="PF02719"/>
    </source>
</evidence>
<proteinExistence type="inferred from homology"/>
<dbReference type="Gene3D" id="3.40.50.720">
    <property type="entry name" value="NAD(P)-binding Rossmann-like Domain"/>
    <property type="match status" value="1"/>
</dbReference>
<dbReference type="InterPro" id="IPR003869">
    <property type="entry name" value="Polysac_CapD-like"/>
</dbReference>
<evidence type="ECO:0000256" key="1">
    <source>
        <dbReference type="ARBA" id="ARBA00007430"/>
    </source>
</evidence>
<sequence>MENLPELKQFFKDKTILVTGGTGSIGEQIVSSLLSYQPKKIVIFSKDDSKQYLMKQKYLTYKNLFFLLGDIRDYDSIEYATRGTDFVFHVAALKQVPICEENPFEAVKTNIIGSENVIRACIFNNVKKVVNVSTDKAVNPTNTMGATKFISEKMFTNANTKLNNKETVFCSVRFGNVINSRGSVIPLFMKQAKDGKPLTVTDPGMTRFIMSISNAANLTLKSIYFSRGGETFIFKMKAIRILTLAEVIQSHYANKGVTNLTVQVVGSRPGEKLFEELIYDHEVNHVVENDELYVILPQKGKDILPFRSCPSPMIRSDKLEFLSKDDILKMIETLEDTW</sequence>